<feature type="transmembrane region" description="Helical" evidence="9">
    <location>
        <begin position="79"/>
        <end position="100"/>
    </location>
</feature>
<dbReference type="Proteomes" id="UP000267096">
    <property type="component" value="Unassembled WGS sequence"/>
</dbReference>
<keyword evidence="7 9" id="KW-0472">Membrane</keyword>
<evidence type="ECO:0000256" key="3">
    <source>
        <dbReference type="ARBA" id="ARBA00022692"/>
    </source>
</evidence>
<evidence type="ECO:0000256" key="8">
    <source>
        <dbReference type="ARBA" id="ARBA00023180"/>
    </source>
</evidence>
<evidence type="ECO:0000256" key="1">
    <source>
        <dbReference type="ARBA" id="ARBA00004614"/>
    </source>
</evidence>
<dbReference type="InterPro" id="IPR022065">
    <property type="entry name" value="Uncharacterised_TMEM59"/>
</dbReference>
<keyword evidence="6" id="KW-0333">Golgi apparatus</keyword>
<keyword evidence="5 9" id="KW-1133">Transmembrane helix</keyword>
<dbReference type="GO" id="GO:0000139">
    <property type="term" value="C:Golgi membrane"/>
    <property type="evidence" value="ECO:0007669"/>
    <property type="project" value="UniProtKB-SubCell"/>
</dbReference>
<keyword evidence="8" id="KW-0325">Glycoprotein</keyword>
<evidence type="ECO:0000256" key="2">
    <source>
        <dbReference type="ARBA" id="ARBA00009643"/>
    </source>
</evidence>
<evidence type="ECO:0000256" key="9">
    <source>
        <dbReference type="SAM" id="Phobius"/>
    </source>
</evidence>
<keyword evidence="4" id="KW-0732">Signal</keyword>
<keyword evidence="11" id="KW-1185">Reference proteome</keyword>
<evidence type="ECO:0000256" key="6">
    <source>
        <dbReference type="ARBA" id="ARBA00023034"/>
    </source>
</evidence>
<evidence type="ECO:0000313" key="10">
    <source>
        <dbReference type="EMBL" id="VDK29645.1"/>
    </source>
</evidence>
<sequence>MAASDEDVKVLQDKCKKDCAKSFNQSQEREACSFGCVNQPNGNSGSVEVSMSEKDPMFKVVQSEMDKAISRMFGDMPMMFGYCFVIYFIVYHYFYCVFFYSS</sequence>
<dbReference type="EMBL" id="UYRR01018889">
    <property type="protein sequence ID" value="VDK29645.1"/>
    <property type="molecule type" value="Genomic_DNA"/>
</dbReference>
<proteinExistence type="inferred from homology"/>
<organism evidence="12">
    <name type="scientific">Anisakis simplex</name>
    <name type="common">Herring worm</name>
    <dbReference type="NCBI Taxonomy" id="6269"/>
    <lineage>
        <taxon>Eukaryota</taxon>
        <taxon>Metazoa</taxon>
        <taxon>Ecdysozoa</taxon>
        <taxon>Nematoda</taxon>
        <taxon>Chromadorea</taxon>
        <taxon>Rhabditida</taxon>
        <taxon>Spirurina</taxon>
        <taxon>Ascaridomorpha</taxon>
        <taxon>Ascaridoidea</taxon>
        <taxon>Anisakidae</taxon>
        <taxon>Anisakis</taxon>
        <taxon>Anisakis simplex complex</taxon>
    </lineage>
</organism>
<reference evidence="12" key="1">
    <citation type="submission" date="2017-02" db="UniProtKB">
        <authorList>
            <consortium name="WormBaseParasite"/>
        </authorList>
    </citation>
    <scope>IDENTIFICATION</scope>
</reference>
<evidence type="ECO:0000313" key="11">
    <source>
        <dbReference type="Proteomes" id="UP000267096"/>
    </source>
</evidence>
<comment type="similarity">
    <text evidence="2">Belongs to the TMEM59 family.</text>
</comment>
<keyword evidence="3 9" id="KW-0812">Transmembrane</keyword>
<evidence type="ECO:0000313" key="12">
    <source>
        <dbReference type="WBParaSite" id="ASIM_0000786901-mRNA-1"/>
    </source>
</evidence>
<comment type="subcellular location">
    <subcellularLocation>
        <location evidence="1">Golgi apparatus membrane</location>
        <topology evidence="1">Single-pass type I membrane protein</topology>
    </subcellularLocation>
</comment>
<gene>
    <name evidence="10" type="ORF">ASIM_LOCUS7632</name>
</gene>
<protein>
    <submittedName>
        <fullName evidence="12">Transmembrane protein</fullName>
    </submittedName>
</protein>
<dbReference type="AlphaFoldDB" id="A0A0M3JJP8"/>
<dbReference type="WBParaSite" id="ASIM_0000786901-mRNA-1">
    <property type="protein sequence ID" value="ASIM_0000786901-mRNA-1"/>
    <property type="gene ID" value="ASIM_0000786901"/>
</dbReference>
<name>A0A0M3JJP8_ANISI</name>
<evidence type="ECO:0000256" key="7">
    <source>
        <dbReference type="ARBA" id="ARBA00023136"/>
    </source>
</evidence>
<evidence type="ECO:0000256" key="5">
    <source>
        <dbReference type="ARBA" id="ARBA00022989"/>
    </source>
</evidence>
<reference evidence="10 11" key="2">
    <citation type="submission" date="2018-11" db="EMBL/GenBank/DDBJ databases">
        <authorList>
            <consortium name="Pathogen Informatics"/>
        </authorList>
    </citation>
    <scope>NUCLEOTIDE SEQUENCE [LARGE SCALE GENOMIC DNA]</scope>
</reference>
<accession>A0A0M3JJP8</accession>
<evidence type="ECO:0000256" key="4">
    <source>
        <dbReference type="ARBA" id="ARBA00022729"/>
    </source>
</evidence>
<dbReference type="Pfam" id="PF12280">
    <property type="entry name" value="BSMAP"/>
    <property type="match status" value="1"/>
</dbReference>